<dbReference type="OrthoDB" id="629901at2"/>
<organism evidence="1 2">
    <name type="scientific">Chitinophaga solisilvae</name>
    <dbReference type="NCBI Taxonomy" id="1233460"/>
    <lineage>
        <taxon>Bacteria</taxon>
        <taxon>Pseudomonadati</taxon>
        <taxon>Bacteroidota</taxon>
        <taxon>Chitinophagia</taxon>
        <taxon>Chitinophagales</taxon>
        <taxon>Chitinophagaceae</taxon>
        <taxon>Chitinophaga</taxon>
    </lineage>
</organism>
<reference evidence="1" key="1">
    <citation type="submission" date="2020-05" db="EMBL/GenBank/DDBJ databases">
        <title>Chitinophaga laudate sp. nov., isolated from a tropical peat swamp.</title>
        <authorList>
            <person name="Goh C.B.S."/>
            <person name="Lee M.S."/>
            <person name="Parimannan S."/>
            <person name="Pasbakhsh P."/>
            <person name="Yule C.M."/>
            <person name="Rajandas H."/>
            <person name="Loke S."/>
            <person name="Croft L."/>
            <person name="Tan J.B.L."/>
        </authorList>
    </citation>
    <scope>NUCLEOTIDE SEQUENCE</scope>
    <source>
        <strain evidence="1">Mgbs1</strain>
    </source>
</reference>
<accession>A0A433WKA0</accession>
<proteinExistence type="predicted"/>
<dbReference type="Proteomes" id="UP000281028">
    <property type="component" value="Unassembled WGS sequence"/>
</dbReference>
<name>A0A433WKA0_9BACT</name>
<sequence length="485" mass="54654">MKLIHILIPLLFFFSGAYSQQIQEKKDSITHQVQQVPEKFISQAKAKSDKLNKQVTNRTDKALKRFLKEEKAMQRKLARIDSVAAKNIFTRSIDSLGNLQSKLRSKLGSKVPGALNQSGGAYLDSLQNSLAFLKGSKDLLKQSKGITDKLGGATKSIDQLKDKLAQAEAVKAFIRERKQQLKEQLGQYTGFTKDLQKMNKEAYYYAQQVKEYKEIFKDRKKAEQKAMEVIKKVPAFNDFMAKHSQLASLFNLQNGAASAQSLEGLQTRAQVEQLIQQRIGSGPNAGAAVSQQMAEARSRFDELKSKFPDLDNAADMPNFKPNEMKTKSFLQRLEFGSNIQFQRSNQFFPSTGDLAGQVAYKFHKNGSIGLGGSFKLGMGTGFNNIRFSTQGMGIRSFIDWKLKGTFYLNGGYEQNFQPNYTVPENAPATTTEGWQKWTPSGLIGLSKKYKINNKLKGNMMVLFDFLYNQHVPRTDPIKVRMGYNF</sequence>
<keyword evidence="2" id="KW-1185">Reference proteome</keyword>
<comment type="caution">
    <text evidence="1">The sequence shown here is derived from an EMBL/GenBank/DDBJ whole genome shotgun (WGS) entry which is preliminary data.</text>
</comment>
<evidence type="ECO:0000313" key="1">
    <source>
        <dbReference type="EMBL" id="NSL88103.1"/>
    </source>
</evidence>
<dbReference type="AlphaFoldDB" id="A0A433WKA0"/>
<evidence type="ECO:0000313" key="2">
    <source>
        <dbReference type="Proteomes" id="UP000281028"/>
    </source>
</evidence>
<dbReference type="EMBL" id="RIAR02000001">
    <property type="protein sequence ID" value="NSL88103.1"/>
    <property type="molecule type" value="Genomic_DNA"/>
</dbReference>
<protein>
    <submittedName>
        <fullName evidence="1">Uncharacterized protein</fullName>
    </submittedName>
</protein>
<gene>
    <name evidence="1" type="ORF">ECE50_014745</name>
</gene>